<reference evidence="3" key="1">
    <citation type="submission" date="2013-12" db="EMBL/GenBank/DDBJ databases">
        <title>The Genome Sequence of Aphanomyces invadans NJM9701.</title>
        <authorList>
            <consortium name="The Broad Institute Genomics Platform"/>
            <person name="Russ C."/>
            <person name="Tyler B."/>
            <person name="van West P."/>
            <person name="Dieguez-Uribeondo J."/>
            <person name="Young S.K."/>
            <person name="Zeng Q."/>
            <person name="Gargeya S."/>
            <person name="Fitzgerald M."/>
            <person name="Abouelleil A."/>
            <person name="Alvarado L."/>
            <person name="Chapman S.B."/>
            <person name="Gainer-Dewar J."/>
            <person name="Goldberg J."/>
            <person name="Griggs A."/>
            <person name="Gujja S."/>
            <person name="Hansen M."/>
            <person name="Howarth C."/>
            <person name="Imamovic A."/>
            <person name="Ireland A."/>
            <person name="Larimer J."/>
            <person name="McCowan C."/>
            <person name="Murphy C."/>
            <person name="Pearson M."/>
            <person name="Poon T.W."/>
            <person name="Priest M."/>
            <person name="Roberts A."/>
            <person name="Saif S."/>
            <person name="Shea T."/>
            <person name="Sykes S."/>
            <person name="Wortman J."/>
            <person name="Nusbaum C."/>
            <person name="Birren B."/>
        </authorList>
    </citation>
    <scope>NUCLEOTIDE SEQUENCE [LARGE SCALE GENOMIC DNA]</scope>
    <source>
        <strain evidence="3">NJM9701</strain>
    </source>
</reference>
<proteinExistence type="predicted"/>
<feature type="chain" id="PRO_5001534762" description="LRAT domain-containing protein" evidence="2">
    <location>
        <begin position="19"/>
        <end position="245"/>
    </location>
</feature>
<dbReference type="AlphaFoldDB" id="A0A024TI53"/>
<dbReference type="RefSeq" id="XP_008877547.1">
    <property type="nucleotide sequence ID" value="XM_008879325.1"/>
</dbReference>
<evidence type="ECO:0000256" key="2">
    <source>
        <dbReference type="SAM" id="SignalP"/>
    </source>
</evidence>
<dbReference type="EMBL" id="KI913989">
    <property type="protein sequence ID" value="ETV93738.1"/>
    <property type="molecule type" value="Genomic_DNA"/>
</dbReference>
<keyword evidence="2" id="KW-0732">Signal</keyword>
<evidence type="ECO:0008006" key="4">
    <source>
        <dbReference type="Google" id="ProtNLM"/>
    </source>
</evidence>
<feature type="region of interest" description="Disordered" evidence="1">
    <location>
        <begin position="224"/>
        <end position="245"/>
    </location>
</feature>
<evidence type="ECO:0000256" key="1">
    <source>
        <dbReference type="SAM" id="MobiDB-lite"/>
    </source>
</evidence>
<gene>
    <name evidence="3" type="ORF">H310_12314</name>
</gene>
<feature type="signal peptide" evidence="2">
    <location>
        <begin position="1"/>
        <end position="18"/>
    </location>
</feature>
<protein>
    <recommendedName>
        <fullName evidence="4">LRAT domain-containing protein</fullName>
    </recommendedName>
</protein>
<evidence type="ECO:0000313" key="3">
    <source>
        <dbReference type="EMBL" id="ETV93738.1"/>
    </source>
</evidence>
<dbReference type="GeneID" id="20089364"/>
<dbReference type="VEuPathDB" id="FungiDB:H310_12314"/>
<sequence length="245" mass="25545">MTTLVGLLVALVVAVAQACTDTVWDLYIGGSDFGHQWVVAMPVSGNPISSGDCVRADLYKDDISLGGFAGTTVHKVRTKPMNECVDPSLKRQGRICCAESAFKSAKEHAIVYKPNSKEIEPYNAATNNCQHFAARMSEILLKSFAHTRRMLRETNGRMFARAGAAVKDGLAKAGAAAKSGLAKAGAAAKKGAHAVVGAIKRLFDIGATAKKNGWTPVRLTKGGQVAAGGKGGHAAAAGKGRRPGK</sequence>
<organism evidence="3">
    <name type="scientific">Aphanomyces invadans</name>
    <dbReference type="NCBI Taxonomy" id="157072"/>
    <lineage>
        <taxon>Eukaryota</taxon>
        <taxon>Sar</taxon>
        <taxon>Stramenopiles</taxon>
        <taxon>Oomycota</taxon>
        <taxon>Saprolegniomycetes</taxon>
        <taxon>Saprolegniales</taxon>
        <taxon>Verrucalvaceae</taxon>
        <taxon>Aphanomyces</taxon>
    </lineage>
</organism>
<name>A0A024TI53_9STRA</name>
<accession>A0A024TI53</accession>